<dbReference type="Proteomes" id="UP000048984">
    <property type="component" value="Unassembled WGS sequence"/>
</dbReference>
<dbReference type="InterPro" id="IPR035437">
    <property type="entry name" value="SNase_OB-fold_sf"/>
</dbReference>
<feature type="signal peptide" evidence="2">
    <location>
        <begin position="1"/>
        <end position="16"/>
    </location>
</feature>
<dbReference type="STRING" id="665126.ABB55_08325"/>
<reference evidence="3 4" key="2">
    <citation type="submission" date="2015-10" db="EMBL/GenBank/DDBJ databases">
        <title>Draft Genome Sequence of Prosthecomicrobium hirschii ATCC 27832.</title>
        <authorList>
            <person name="Daniel J."/>
            <person name="Givan S.A."/>
            <person name="Brun Y.V."/>
            <person name="Brown P.J."/>
        </authorList>
    </citation>
    <scope>NUCLEOTIDE SEQUENCE [LARGE SCALE GENOMIC DNA]</scope>
    <source>
        <strain evidence="3 4">16</strain>
    </source>
</reference>
<sequence>MMMALPPLLAGPTALAAEAPPGQPIWTQVPTRIDRSQETRERIDAPARTIDDRIYVRVDSPARMVDAVTFVADDKAFRLAGIRPFERTLICRTPAGLRWACGIRSATALSGWIAGRVVGCRAVGPEETRPSGPAALPRPPIVPAACDLDKDPLALRLVREGWAEPEDPRDALLGPAAEAARRDRRGIHADGPP</sequence>
<accession>A0A0P6W4M0</accession>
<comment type="caution">
    <text evidence="3">The sequence shown here is derived from an EMBL/GenBank/DDBJ whole genome shotgun (WGS) entry which is preliminary data.</text>
</comment>
<proteinExistence type="predicted"/>
<evidence type="ECO:0000313" key="3">
    <source>
        <dbReference type="EMBL" id="KPL52238.1"/>
    </source>
</evidence>
<keyword evidence="2" id="KW-0732">Signal</keyword>
<organism evidence="3 4">
    <name type="scientific">Prosthecodimorpha hirschii</name>
    <dbReference type="NCBI Taxonomy" id="665126"/>
    <lineage>
        <taxon>Bacteria</taxon>
        <taxon>Pseudomonadati</taxon>
        <taxon>Pseudomonadota</taxon>
        <taxon>Alphaproteobacteria</taxon>
        <taxon>Hyphomicrobiales</taxon>
        <taxon>Ancalomicrobiaceae</taxon>
        <taxon>Prosthecodimorpha</taxon>
    </lineage>
</organism>
<evidence type="ECO:0008006" key="5">
    <source>
        <dbReference type="Google" id="ProtNLM"/>
    </source>
</evidence>
<feature type="region of interest" description="Disordered" evidence="1">
    <location>
        <begin position="166"/>
        <end position="193"/>
    </location>
</feature>
<feature type="chain" id="PRO_5006132093" description="TNase-like domain-containing protein" evidence="2">
    <location>
        <begin position="17"/>
        <end position="193"/>
    </location>
</feature>
<dbReference type="Gene3D" id="2.40.50.90">
    <property type="match status" value="1"/>
</dbReference>
<protein>
    <recommendedName>
        <fullName evidence="5">TNase-like domain-containing protein</fullName>
    </recommendedName>
</protein>
<reference evidence="3 4" key="1">
    <citation type="submission" date="2015-09" db="EMBL/GenBank/DDBJ databases">
        <authorList>
            <person name="Jackson K.R."/>
            <person name="Lunt B.L."/>
            <person name="Fisher J.N.B."/>
            <person name="Gardner A.V."/>
            <person name="Bailey M.E."/>
            <person name="Deus L.M."/>
            <person name="Earl A.S."/>
            <person name="Gibby P.D."/>
            <person name="Hartmann K.A."/>
            <person name="Liu J.E."/>
            <person name="Manci A.M."/>
            <person name="Nielsen D.A."/>
            <person name="Solomon M.B."/>
            <person name="Breakwell D.P."/>
            <person name="Burnett S.H."/>
            <person name="Grose J.H."/>
        </authorList>
    </citation>
    <scope>NUCLEOTIDE SEQUENCE [LARGE SCALE GENOMIC DNA]</scope>
    <source>
        <strain evidence="3 4">16</strain>
    </source>
</reference>
<dbReference type="AlphaFoldDB" id="A0A0P6W4M0"/>
<name>A0A0P6W4M0_9HYPH</name>
<dbReference type="EMBL" id="LJYW01000001">
    <property type="protein sequence ID" value="KPL52238.1"/>
    <property type="molecule type" value="Genomic_DNA"/>
</dbReference>
<evidence type="ECO:0000313" key="4">
    <source>
        <dbReference type="Proteomes" id="UP000048984"/>
    </source>
</evidence>
<gene>
    <name evidence="3" type="ORF">ABB55_08325</name>
</gene>
<evidence type="ECO:0000256" key="1">
    <source>
        <dbReference type="SAM" id="MobiDB-lite"/>
    </source>
</evidence>
<dbReference type="SUPFAM" id="SSF50199">
    <property type="entry name" value="Staphylococcal nuclease"/>
    <property type="match status" value="1"/>
</dbReference>
<evidence type="ECO:0000256" key="2">
    <source>
        <dbReference type="SAM" id="SignalP"/>
    </source>
</evidence>
<keyword evidence="4" id="KW-1185">Reference proteome</keyword>